<evidence type="ECO:0000256" key="3">
    <source>
        <dbReference type="RuleBase" id="RU000363"/>
    </source>
</evidence>
<dbReference type="GO" id="GO:0016491">
    <property type="term" value="F:oxidoreductase activity"/>
    <property type="evidence" value="ECO:0007669"/>
    <property type="project" value="UniProtKB-KW"/>
</dbReference>
<dbReference type="EMBL" id="JBHUEH010000016">
    <property type="protein sequence ID" value="MFD1886532.1"/>
    <property type="molecule type" value="Genomic_DNA"/>
</dbReference>
<organism evidence="4 5">
    <name type="scientific">Paenibacillus wenxiniae</name>
    <dbReference type="NCBI Taxonomy" id="1636843"/>
    <lineage>
        <taxon>Bacteria</taxon>
        <taxon>Bacillati</taxon>
        <taxon>Bacillota</taxon>
        <taxon>Bacilli</taxon>
        <taxon>Bacillales</taxon>
        <taxon>Paenibacillaceae</taxon>
        <taxon>Paenibacillus</taxon>
    </lineage>
</organism>
<dbReference type="InterPro" id="IPR036291">
    <property type="entry name" value="NAD(P)-bd_dom_sf"/>
</dbReference>
<dbReference type="Proteomes" id="UP001597233">
    <property type="component" value="Unassembled WGS sequence"/>
</dbReference>
<keyword evidence="2 4" id="KW-0560">Oxidoreductase</keyword>
<dbReference type="InterPro" id="IPR002347">
    <property type="entry name" value="SDR_fam"/>
</dbReference>
<reference evidence="5" key="1">
    <citation type="journal article" date="2019" name="Int. J. Syst. Evol. Microbiol.">
        <title>The Global Catalogue of Microorganisms (GCM) 10K type strain sequencing project: providing services to taxonomists for standard genome sequencing and annotation.</title>
        <authorList>
            <consortium name="The Broad Institute Genomics Platform"/>
            <consortium name="The Broad Institute Genome Sequencing Center for Infectious Disease"/>
            <person name="Wu L."/>
            <person name="Ma J."/>
        </authorList>
    </citation>
    <scope>NUCLEOTIDE SEQUENCE [LARGE SCALE GENOMIC DNA]</scope>
    <source>
        <strain evidence="5">CCUG 54950</strain>
    </source>
</reference>
<keyword evidence="5" id="KW-1185">Reference proteome</keyword>
<dbReference type="InterPro" id="IPR020904">
    <property type="entry name" value="Sc_DH/Rdtase_CS"/>
</dbReference>
<sequence>MVTLANKIVLITGASSGLGARTAEMLAEKGAIPILTARSQAKLEQLSQQLRGEHRVFAMDVQQQDEIEHVVAKVIEQYGRIDILLNNAGYGQFTAMLDTDLEQYEQMMDVNYMGIVRCTHTVLPHMLQAGGGQILNVASMAGKFATAKSTSYTATKFAVLGFTNSLRQELRATGITVSAINPGPIHTAFFERADPTGAYVSNVSGFMLSTDKVCRELIRMMEKRREEVDLPRYAGIAMRLYQLCPRLIDRLTYSFFDRK</sequence>
<proteinExistence type="inferred from homology"/>
<dbReference type="PANTHER" id="PTHR44196:SF1">
    <property type="entry name" value="DEHYDROGENASE_REDUCTASE SDR FAMILY MEMBER 7B"/>
    <property type="match status" value="1"/>
</dbReference>
<comment type="caution">
    <text evidence="4">The sequence shown here is derived from an EMBL/GenBank/DDBJ whole genome shotgun (WGS) entry which is preliminary data.</text>
</comment>
<evidence type="ECO:0000256" key="1">
    <source>
        <dbReference type="ARBA" id="ARBA00006484"/>
    </source>
</evidence>
<dbReference type="Gene3D" id="3.40.50.720">
    <property type="entry name" value="NAD(P)-binding Rossmann-like Domain"/>
    <property type="match status" value="1"/>
</dbReference>
<dbReference type="SUPFAM" id="SSF51735">
    <property type="entry name" value="NAD(P)-binding Rossmann-fold domains"/>
    <property type="match status" value="1"/>
</dbReference>
<name>A0ABW4RK67_9BACL</name>
<dbReference type="PRINTS" id="PR00081">
    <property type="entry name" value="GDHRDH"/>
</dbReference>
<dbReference type="Pfam" id="PF00106">
    <property type="entry name" value="adh_short"/>
    <property type="match status" value="1"/>
</dbReference>
<gene>
    <name evidence="4" type="ORF">ACFSC9_13470</name>
</gene>
<dbReference type="RefSeq" id="WP_347325607.1">
    <property type="nucleotide sequence ID" value="NZ_JBCGUH010000006.1"/>
</dbReference>
<accession>A0ABW4RK67</accession>
<evidence type="ECO:0000313" key="4">
    <source>
        <dbReference type="EMBL" id="MFD1886532.1"/>
    </source>
</evidence>
<dbReference type="PRINTS" id="PR00080">
    <property type="entry name" value="SDRFAMILY"/>
</dbReference>
<evidence type="ECO:0000256" key="2">
    <source>
        <dbReference type="ARBA" id="ARBA00023002"/>
    </source>
</evidence>
<protein>
    <submittedName>
        <fullName evidence="4">SDR family NAD(P)-dependent oxidoreductase</fullName>
        <ecNumber evidence="4">1.-.-.-</ecNumber>
    </submittedName>
</protein>
<dbReference type="PANTHER" id="PTHR44196">
    <property type="entry name" value="DEHYDROGENASE/REDUCTASE SDR FAMILY MEMBER 7B"/>
    <property type="match status" value="1"/>
</dbReference>
<dbReference type="PIRSF" id="PIRSF000126">
    <property type="entry name" value="11-beta-HSD1"/>
    <property type="match status" value="1"/>
</dbReference>
<dbReference type="PROSITE" id="PS00061">
    <property type="entry name" value="ADH_SHORT"/>
    <property type="match status" value="1"/>
</dbReference>
<evidence type="ECO:0000313" key="5">
    <source>
        <dbReference type="Proteomes" id="UP001597233"/>
    </source>
</evidence>
<comment type="similarity">
    <text evidence="1 3">Belongs to the short-chain dehydrogenases/reductases (SDR) family.</text>
</comment>
<dbReference type="EC" id="1.-.-.-" evidence="4"/>